<dbReference type="Proteomes" id="UP001595443">
    <property type="component" value="Unassembled WGS sequence"/>
</dbReference>
<name>A0ABV7AM96_9RHOB</name>
<dbReference type="EMBL" id="JBHRSK010000018">
    <property type="protein sequence ID" value="MFC2970344.1"/>
    <property type="molecule type" value="Genomic_DNA"/>
</dbReference>
<dbReference type="InterPro" id="IPR035959">
    <property type="entry name" value="RutC-like_sf"/>
</dbReference>
<reference evidence="3" key="1">
    <citation type="journal article" date="2019" name="Int. J. Syst. Evol. Microbiol.">
        <title>The Global Catalogue of Microorganisms (GCM) 10K type strain sequencing project: providing services to taxonomists for standard genome sequencing and annotation.</title>
        <authorList>
            <consortium name="The Broad Institute Genomics Platform"/>
            <consortium name="The Broad Institute Genome Sequencing Center for Infectious Disease"/>
            <person name="Wu L."/>
            <person name="Ma J."/>
        </authorList>
    </citation>
    <scope>NUCLEOTIDE SEQUENCE [LARGE SCALE GENOMIC DNA]</scope>
    <source>
        <strain evidence="3">KCTC 62192</strain>
    </source>
</reference>
<evidence type="ECO:0000313" key="2">
    <source>
        <dbReference type="EMBL" id="MFC2970344.1"/>
    </source>
</evidence>
<dbReference type="SUPFAM" id="SSF55298">
    <property type="entry name" value="YjgF-like"/>
    <property type="match status" value="1"/>
</dbReference>
<comment type="similarity">
    <text evidence="1">Belongs to the RutC family.</text>
</comment>
<proteinExistence type="inferred from homology"/>
<sequence>MAHTRIRPFNTRDTYPEQKLDNDLAQAVVARGTMVFLRGQCPQDLDSSEDIVSADPAEQTHKVMQNIRQLIEEAGGRMEHLCKVVVYLTDIRHREAVYRVMGEYIKGVHPVSTGVTVTALARPNWLVEIDATAVIPD</sequence>
<organism evidence="2 3">
    <name type="scientific">Acidimangrovimonas pyrenivorans</name>
    <dbReference type="NCBI Taxonomy" id="2030798"/>
    <lineage>
        <taxon>Bacteria</taxon>
        <taxon>Pseudomonadati</taxon>
        <taxon>Pseudomonadota</taxon>
        <taxon>Alphaproteobacteria</taxon>
        <taxon>Rhodobacterales</taxon>
        <taxon>Paracoccaceae</taxon>
        <taxon>Acidimangrovimonas</taxon>
    </lineage>
</organism>
<dbReference type="Pfam" id="PF01042">
    <property type="entry name" value="Ribonuc_L-PSP"/>
    <property type="match status" value="1"/>
</dbReference>
<dbReference type="EC" id="3.5.-.-" evidence="2"/>
<dbReference type="Gene3D" id="3.30.1330.40">
    <property type="entry name" value="RutC-like"/>
    <property type="match status" value="1"/>
</dbReference>
<dbReference type="CDD" id="cd00448">
    <property type="entry name" value="YjgF_YER057c_UK114_family"/>
    <property type="match status" value="1"/>
</dbReference>
<evidence type="ECO:0000313" key="3">
    <source>
        <dbReference type="Proteomes" id="UP001595443"/>
    </source>
</evidence>
<accession>A0ABV7AM96</accession>
<evidence type="ECO:0000256" key="1">
    <source>
        <dbReference type="ARBA" id="ARBA00010552"/>
    </source>
</evidence>
<dbReference type="InterPro" id="IPR006175">
    <property type="entry name" value="YjgF/YER057c/UK114"/>
</dbReference>
<protein>
    <submittedName>
        <fullName evidence="2">RidA family protein</fullName>
        <ecNumber evidence="2">3.5.-.-</ecNumber>
    </submittedName>
</protein>
<gene>
    <name evidence="2" type="ORF">ACFOES_19785</name>
</gene>
<dbReference type="PANTHER" id="PTHR11803">
    <property type="entry name" value="2-IMINOBUTANOATE/2-IMINOPROPANOATE DEAMINASE RIDA"/>
    <property type="match status" value="1"/>
</dbReference>
<keyword evidence="2" id="KW-0378">Hydrolase</keyword>
<dbReference type="PANTHER" id="PTHR11803:SF58">
    <property type="entry name" value="PROTEIN HMF1-RELATED"/>
    <property type="match status" value="1"/>
</dbReference>
<dbReference type="RefSeq" id="WP_377835211.1">
    <property type="nucleotide sequence ID" value="NZ_JBHRSK010000018.1"/>
</dbReference>
<comment type="caution">
    <text evidence="2">The sequence shown here is derived from an EMBL/GenBank/DDBJ whole genome shotgun (WGS) entry which is preliminary data.</text>
</comment>
<keyword evidence="3" id="KW-1185">Reference proteome</keyword>
<dbReference type="GO" id="GO:0016787">
    <property type="term" value="F:hydrolase activity"/>
    <property type="evidence" value="ECO:0007669"/>
    <property type="project" value="UniProtKB-KW"/>
</dbReference>